<dbReference type="Proteomes" id="UP000030748">
    <property type="component" value="Unassembled WGS sequence"/>
</dbReference>
<dbReference type="InterPro" id="IPR002562">
    <property type="entry name" value="3'-5'_exonuclease_dom"/>
</dbReference>
<keyword evidence="1" id="KW-0540">Nuclease</keyword>
<evidence type="ECO:0000313" key="5">
    <source>
        <dbReference type="Proteomes" id="UP000030748"/>
    </source>
</evidence>
<dbReference type="Pfam" id="PF01612">
    <property type="entry name" value="DNA_pol_A_exo1"/>
    <property type="match status" value="1"/>
</dbReference>
<gene>
    <name evidence="4" type="ORF">MIMGU_mgv1a021785mg</name>
</gene>
<name>A0A022S0F3_ERYGU</name>
<dbReference type="AlphaFoldDB" id="A0A022S0F3"/>
<organism evidence="4 5">
    <name type="scientific">Erythranthe guttata</name>
    <name type="common">Yellow monkey flower</name>
    <name type="synonym">Mimulus guttatus</name>
    <dbReference type="NCBI Taxonomy" id="4155"/>
    <lineage>
        <taxon>Eukaryota</taxon>
        <taxon>Viridiplantae</taxon>
        <taxon>Streptophyta</taxon>
        <taxon>Embryophyta</taxon>
        <taxon>Tracheophyta</taxon>
        <taxon>Spermatophyta</taxon>
        <taxon>Magnoliopsida</taxon>
        <taxon>eudicotyledons</taxon>
        <taxon>Gunneridae</taxon>
        <taxon>Pentapetalae</taxon>
        <taxon>asterids</taxon>
        <taxon>lamiids</taxon>
        <taxon>Lamiales</taxon>
        <taxon>Phrymaceae</taxon>
        <taxon>Erythranthe</taxon>
    </lineage>
</organism>
<evidence type="ECO:0000313" key="4">
    <source>
        <dbReference type="EMBL" id="EYU45731.1"/>
    </source>
</evidence>
<dbReference type="CDD" id="cd06141">
    <property type="entry name" value="WRN_exo"/>
    <property type="match status" value="1"/>
</dbReference>
<reference evidence="4 5" key="1">
    <citation type="journal article" date="2013" name="Proc. Natl. Acad. Sci. U.S.A.">
        <title>Fine-scale variation in meiotic recombination in Mimulus inferred from population shotgun sequencing.</title>
        <authorList>
            <person name="Hellsten U."/>
            <person name="Wright K.M."/>
            <person name="Jenkins J."/>
            <person name="Shu S."/>
            <person name="Yuan Y."/>
            <person name="Wessler S.R."/>
            <person name="Schmutz J."/>
            <person name="Willis J.H."/>
            <person name="Rokhsar D.S."/>
        </authorList>
    </citation>
    <scope>NUCLEOTIDE SEQUENCE [LARGE SCALE GENOMIC DNA]</scope>
    <source>
        <strain evidence="5">cv. DUN x IM62</strain>
    </source>
</reference>
<dbReference type="Gene3D" id="3.30.420.10">
    <property type="entry name" value="Ribonuclease H-like superfamily/Ribonuclease H"/>
    <property type="match status" value="1"/>
</dbReference>
<dbReference type="eggNOG" id="KOG4373">
    <property type="taxonomic scope" value="Eukaryota"/>
</dbReference>
<dbReference type="InterPro" id="IPR036397">
    <property type="entry name" value="RNaseH_sf"/>
</dbReference>
<dbReference type="GO" id="GO:0005737">
    <property type="term" value="C:cytoplasm"/>
    <property type="evidence" value="ECO:0000318"/>
    <property type="project" value="GO_Central"/>
</dbReference>
<dbReference type="PANTHER" id="PTHR13620">
    <property type="entry name" value="3-5 EXONUCLEASE"/>
    <property type="match status" value="1"/>
</dbReference>
<feature type="domain" description="3'-5' exonuclease" evidence="3">
    <location>
        <begin position="38"/>
        <end position="188"/>
    </location>
</feature>
<protein>
    <recommendedName>
        <fullName evidence="3">3'-5' exonuclease domain-containing protein</fullName>
    </recommendedName>
</protein>
<dbReference type="GO" id="GO:0003676">
    <property type="term" value="F:nucleic acid binding"/>
    <property type="evidence" value="ECO:0007669"/>
    <property type="project" value="InterPro"/>
</dbReference>
<dbReference type="GO" id="GO:0005634">
    <property type="term" value="C:nucleus"/>
    <property type="evidence" value="ECO:0000318"/>
    <property type="project" value="GO_Central"/>
</dbReference>
<keyword evidence="5" id="KW-1185">Reference proteome</keyword>
<proteinExistence type="predicted"/>
<keyword evidence="2" id="KW-0378">Hydrolase</keyword>
<dbReference type="InterPro" id="IPR051132">
    <property type="entry name" value="3-5_Exonuclease_domain"/>
</dbReference>
<sequence>MPNLLLFPFENTILNVTIWISSVCRIHTHVRSAKIIAGLDTEWLPNLGPQEDHPIAVLQLCVGHDCLVFQILRSDFIPKSLQVFLADPRHTFCGVGIKDDVDKLYDHHGLRVGRIADLNDLARMSKKMTDGQDRNYRYMGLKKMALALLGKKMEKPLNVTLSKWDAEELDSAQIQYAAIDAAVSFELGFMLWRNQNSNSCKK</sequence>
<evidence type="ECO:0000256" key="1">
    <source>
        <dbReference type="ARBA" id="ARBA00022722"/>
    </source>
</evidence>
<dbReference type="SUPFAM" id="SSF53098">
    <property type="entry name" value="Ribonuclease H-like"/>
    <property type="match status" value="1"/>
</dbReference>
<accession>A0A022S0F3</accession>
<dbReference type="STRING" id="4155.A0A022S0F3"/>
<evidence type="ECO:0000256" key="2">
    <source>
        <dbReference type="ARBA" id="ARBA00022801"/>
    </source>
</evidence>
<dbReference type="PANTHER" id="PTHR13620:SF76">
    <property type="entry name" value="WERNER SYNDROME-LIKE EXONUCLEASE"/>
    <property type="match status" value="1"/>
</dbReference>
<dbReference type="InterPro" id="IPR012337">
    <property type="entry name" value="RNaseH-like_sf"/>
</dbReference>
<dbReference type="GO" id="GO:0006139">
    <property type="term" value="P:nucleobase-containing compound metabolic process"/>
    <property type="evidence" value="ECO:0007669"/>
    <property type="project" value="InterPro"/>
</dbReference>
<dbReference type="GO" id="GO:0008408">
    <property type="term" value="F:3'-5' exonuclease activity"/>
    <property type="evidence" value="ECO:0000318"/>
    <property type="project" value="GO_Central"/>
</dbReference>
<evidence type="ECO:0000259" key="3">
    <source>
        <dbReference type="Pfam" id="PF01612"/>
    </source>
</evidence>
<dbReference type="EMBL" id="KI630177">
    <property type="protein sequence ID" value="EYU45731.1"/>
    <property type="molecule type" value="Genomic_DNA"/>
</dbReference>